<keyword evidence="1" id="KW-0812">Transmembrane</keyword>
<dbReference type="AlphaFoldDB" id="A0A6M1U2Q9"/>
<reference evidence="2 3" key="1">
    <citation type="submission" date="2020-02" db="EMBL/GenBank/DDBJ databases">
        <title>Rhodobacter translucens sp. nov., a novel bacterium isolated from activated sludge.</title>
        <authorList>
            <person name="Liu J."/>
        </authorList>
    </citation>
    <scope>NUCLEOTIDE SEQUENCE [LARGE SCALE GENOMIC DNA]</scope>
    <source>
        <strain evidence="2 3">HX-7-19</strain>
    </source>
</reference>
<organism evidence="2 3">
    <name type="scientific">Paragemmobacter kunshanensis</name>
    <dbReference type="NCBI Taxonomy" id="2583234"/>
    <lineage>
        <taxon>Bacteria</taxon>
        <taxon>Pseudomonadati</taxon>
        <taxon>Pseudomonadota</taxon>
        <taxon>Alphaproteobacteria</taxon>
        <taxon>Rhodobacterales</taxon>
        <taxon>Paracoccaceae</taxon>
        <taxon>Paragemmobacter</taxon>
    </lineage>
</organism>
<protein>
    <submittedName>
        <fullName evidence="2">DUF1467 family protein</fullName>
    </submittedName>
</protein>
<feature type="transmembrane region" description="Helical" evidence="1">
    <location>
        <begin position="7"/>
        <end position="27"/>
    </location>
</feature>
<comment type="caution">
    <text evidence="2">The sequence shown here is derived from an EMBL/GenBank/DDBJ whole genome shotgun (WGS) entry which is preliminary data.</text>
</comment>
<keyword evidence="1" id="KW-0472">Membrane</keyword>
<keyword evidence="1" id="KW-1133">Transmembrane helix</keyword>
<evidence type="ECO:0000313" key="2">
    <source>
        <dbReference type="EMBL" id="NGQ91844.1"/>
    </source>
</evidence>
<sequence>MSITSAMVLYAVTWFMVFFIVLPLRFVSQGDAGDVVPGTPKSAPATEIVGRKAKLTTLIATLVWAVLAGIILSGVISIRDIDLRGVMTG</sequence>
<gene>
    <name evidence="2" type="ORF">G5V65_13140</name>
</gene>
<name>A0A6M1U2Q9_9RHOB</name>
<feature type="transmembrane region" description="Helical" evidence="1">
    <location>
        <begin position="58"/>
        <end position="78"/>
    </location>
</feature>
<accession>A0A6M1U2Q9</accession>
<dbReference type="RefSeq" id="WP_165050839.1">
    <property type="nucleotide sequence ID" value="NZ_JAALFE010000012.1"/>
</dbReference>
<evidence type="ECO:0000313" key="3">
    <source>
        <dbReference type="Proteomes" id="UP000474758"/>
    </source>
</evidence>
<evidence type="ECO:0000256" key="1">
    <source>
        <dbReference type="SAM" id="Phobius"/>
    </source>
</evidence>
<dbReference type="Proteomes" id="UP000474758">
    <property type="component" value="Unassembled WGS sequence"/>
</dbReference>
<dbReference type="Pfam" id="PF07330">
    <property type="entry name" value="DUF1467"/>
    <property type="match status" value="1"/>
</dbReference>
<keyword evidence="3" id="KW-1185">Reference proteome</keyword>
<dbReference type="InterPro" id="IPR009935">
    <property type="entry name" value="DUF1467"/>
</dbReference>
<proteinExistence type="predicted"/>
<dbReference type="EMBL" id="JAALFE010000012">
    <property type="protein sequence ID" value="NGQ91844.1"/>
    <property type="molecule type" value="Genomic_DNA"/>
</dbReference>